<dbReference type="Pfam" id="PF13456">
    <property type="entry name" value="RVT_3"/>
    <property type="match status" value="1"/>
</dbReference>
<reference evidence="2" key="2">
    <citation type="submission" date="2015-06" db="UniProtKB">
        <authorList>
            <consortium name="EnsemblPlants"/>
        </authorList>
    </citation>
    <scope>IDENTIFICATION</scope>
    <source>
        <strain evidence="2">DM1-3 516 R44</strain>
    </source>
</reference>
<sequence>MGPDNVQAITMGKRRSAPNEALHALVTHQVLQEKMQTSNQENISREDSNEINIEDGEEEESVQLENNIYKEADLSPQMMTRGNKRKGKKILVTLVYAKCTAVERLRLWEDIYAICDNHSLPWMVGGDFNVVMGEDEKIGGLPVYLHEYEDFSLCINSCELNDLHFSGSPFTWWNGRADEDCIFKRLDRVVANQVMQDMVGNMEVMHLARTGSDHAPLLLTTGGPVPNFSKPFRILKSDGTWAERDDEITREALKFYTDQFTGTECIEDYSMLQHIEAQVTLEDNYLIKTMPEEEEIKSVVFKLNGDSACGLDGFTGIFYQSCWPIVGADIVNIVQAYFQGQTLPKSITHTNLVLIPKREFIQTFSDLRPISLSNFINKVISRIIHDRMESLLPRLISQNQSGFIKGRNIAENILLAQEIITDIGKRGKPDNVVIKLDMAKAYNRANWKFLARVLTHMGFDNTVIDMIWRIMANNWYSILINGQAQGFFHSTRGVKQGDPLSPALFILTAEVLTKALNQLFNYSEFRCFGMPKWSDNLNHLAYADDTIIFSFAEKKSLELIMKVLQDYEAQSGQKINKEKSFFYMSHKAANTSVKVVEDTTGFLRGKFPLMYLGCPIGHAKKRKVDFTELLKKIQNKLQVWKGKMLSFGEVNQVMNTDGWNMDMLREMVGEDICKHVSTNIGNGIVVNERDKPWWMPNSKGNFTVGSAWEMVRQRKDKQHNIMVIWEKGIPFRVSFLLWRMWFKRFPIGEVLVRFKIADSVVCVCCNNSMAETFDHLFVACPDANFLWRSISGAAGIHGPYIQLKQTLDKWWGADCNAKLRPIYNAVLIFIIWQIWKRRNVIRNGGHLSKVTMLREINRNTYLFAMNRYPWLVNIPSSWPWMVIFFEEYIPRLSWKVVRWNWPAVGVFKCNTDGSSKDQLSLSSKAFCVRNSRGDLIYAQTVCMTFCNALEAEVKAFRSGLLYCVQNNYLPLVMETDSLIIKKILGGKWEIPWGISVDIRCIMEELKEKEVVVKHIFREGNKLVDFLTNYIFNFAGTNSIQFTSVEDLPGQAQALLHGDKQGTPNLRTKKCQNANFNI</sequence>
<dbReference type="PaxDb" id="4113-PGSC0003DMT400096262"/>
<proteinExistence type="predicted"/>
<reference evidence="3" key="1">
    <citation type="journal article" date="2011" name="Nature">
        <title>Genome sequence and analysis of the tuber crop potato.</title>
        <authorList>
            <consortium name="The Potato Genome Sequencing Consortium"/>
        </authorList>
    </citation>
    <scope>NUCLEOTIDE SEQUENCE [LARGE SCALE GENOMIC DNA]</scope>
    <source>
        <strain evidence="3">cv. DM1-3 516 R44</strain>
    </source>
</reference>
<dbReference type="EnsemblPlants" id="PGSC0003DMT400096262">
    <property type="protein sequence ID" value="PGSC0003DMT400096262"/>
    <property type="gene ID" value="PGSC0003DMG400045833"/>
</dbReference>
<dbReference type="Proteomes" id="UP000011115">
    <property type="component" value="Unassembled WGS sequence"/>
</dbReference>
<dbReference type="Gramene" id="PGSC0003DMT400096262">
    <property type="protein sequence ID" value="PGSC0003DMT400096262"/>
    <property type="gene ID" value="PGSC0003DMG400045833"/>
</dbReference>
<organism evidence="2 3">
    <name type="scientific">Solanum tuberosum</name>
    <name type="common">Potato</name>
    <dbReference type="NCBI Taxonomy" id="4113"/>
    <lineage>
        <taxon>Eukaryota</taxon>
        <taxon>Viridiplantae</taxon>
        <taxon>Streptophyta</taxon>
        <taxon>Embryophyta</taxon>
        <taxon>Tracheophyta</taxon>
        <taxon>Spermatophyta</taxon>
        <taxon>Magnoliopsida</taxon>
        <taxon>eudicotyledons</taxon>
        <taxon>Gunneridae</taxon>
        <taxon>Pentapetalae</taxon>
        <taxon>asterids</taxon>
        <taxon>lamiids</taxon>
        <taxon>Solanales</taxon>
        <taxon>Solanaceae</taxon>
        <taxon>Solanoideae</taxon>
        <taxon>Solaneae</taxon>
        <taxon>Solanum</taxon>
    </lineage>
</organism>
<dbReference type="InterPro" id="IPR052343">
    <property type="entry name" value="Retrotransposon-Effector_Assoc"/>
</dbReference>
<dbReference type="InterPro" id="IPR026960">
    <property type="entry name" value="RVT-Znf"/>
</dbReference>
<dbReference type="InterPro" id="IPR012337">
    <property type="entry name" value="RNaseH-like_sf"/>
</dbReference>
<dbReference type="Gene3D" id="3.30.420.10">
    <property type="entry name" value="Ribonuclease H-like superfamily/Ribonuclease H"/>
    <property type="match status" value="1"/>
</dbReference>
<feature type="domain" description="Reverse transcriptase" evidence="1">
    <location>
        <begin position="336"/>
        <end position="616"/>
    </location>
</feature>
<dbReference type="OMA" id="ICELATM"/>
<dbReference type="PANTHER" id="PTHR46890">
    <property type="entry name" value="NON-LTR RETROLELEMENT REVERSE TRANSCRIPTASE-LIKE PROTEIN-RELATED"/>
    <property type="match status" value="1"/>
</dbReference>
<dbReference type="Pfam" id="PF13966">
    <property type="entry name" value="zf-RVT"/>
    <property type="match status" value="1"/>
</dbReference>
<dbReference type="AlphaFoldDB" id="M1DY25"/>
<dbReference type="STRING" id="4113.M1DY25"/>
<accession>M1DY25</accession>
<dbReference type="GO" id="GO:0003676">
    <property type="term" value="F:nucleic acid binding"/>
    <property type="evidence" value="ECO:0007669"/>
    <property type="project" value="InterPro"/>
</dbReference>
<dbReference type="InterPro" id="IPR036397">
    <property type="entry name" value="RNaseH_sf"/>
</dbReference>
<dbReference type="Gene3D" id="3.60.10.10">
    <property type="entry name" value="Endonuclease/exonuclease/phosphatase"/>
    <property type="match status" value="1"/>
</dbReference>
<dbReference type="InParanoid" id="M1DY25"/>
<evidence type="ECO:0000313" key="2">
    <source>
        <dbReference type="EnsemblPlants" id="PGSC0003DMT400096262"/>
    </source>
</evidence>
<dbReference type="CDD" id="cd06222">
    <property type="entry name" value="RNase_H_like"/>
    <property type="match status" value="1"/>
</dbReference>
<dbReference type="InterPro" id="IPR043502">
    <property type="entry name" value="DNA/RNA_pol_sf"/>
</dbReference>
<dbReference type="Pfam" id="PF00078">
    <property type="entry name" value="RVT_1"/>
    <property type="match status" value="1"/>
</dbReference>
<dbReference type="Pfam" id="PF03372">
    <property type="entry name" value="Exo_endo_phos"/>
    <property type="match status" value="1"/>
</dbReference>
<dbReference type="InterPro" id="IPR002156">
    <property type="entry name" value="RNaseH_domain"/>
</dbReference>
<dbReference type="HOGENOM" id="CLU_000680_33_0_1"/>
<dbReference type="InterPro" id="IPR000477">
    <property type="entry name" value="RT_dom"/>
</dbReference>
<evidence type="ECO:0000313" key="3">
    <source>
        <dbReference type="Proteomes" id="UP000011115"/>
    </source>
</evidence>
<dbReference type="InterPro" id="IPR036691">
    <property type="entry name" value="Endo/exonu/phosph_ase_sf"/>
</dbReference>
<name>M1DY25_SOLTU</name>
<dbReference type="SUPFAM" id="SSF56219">
    <property type="entry name" value="DNase I-like"/>
    <property type="match status" value="1"/>
</dbReference>
<protein>
    <submittedName>
        <fullName evidence="2">Non-LTR retroelement reverse transcriptase</fullName>
    </submittedName>
</protein>
<dbReference type="CDD" id="cd01650">
    <property type="entry name" value="RT_nLTR_like"/>
    <property type="match status" value="1"/>
</dbReference>
<dbReference type="GO" id="GO:0004523">
    <property type="term" value="F:RNA-DNA hybrid ribonuclease activity"/>
    <property type="evidence" value="ECO:0007669"/>
    <property type="project" value="InterPro"/>
</dbReference>
<dbReference type="InterPro" id="IPR044730">
    <property type="entry name" value="RNase_H-like_dom_plant"/>
</dbReference>
<evidence type="ECO:0000259" key="1">
    <source>
        <dbReference type="PROSITE" id="PS50878"/>
    </source>
</evidence>
<dbReference type="eggNOG" id="KOG1075">
    <property type="taxonomic scope" value="Eukaryota"/>
</dbReference>
<dbReference type="SUPFAM" id="SSF53098">
    <property type="entry name" value="Ribonuclease H-like"/>
    <property type="match status" value="1"/>
</dbReference>
<keyword evidence="3" id="KW-1185">Reference proteome</keyword>
<dbReference type="SUPFAM" id="SSF56672">
    <property type="entry name" value="DNA/RNA polymerases"/>
    <property type="match status" value="1"/>
</dbReference>
<dbReference type="PROSITE" id="PS50878">
    <property type="entry name" value="RT_POL"/>
    <property type="match status" value="1"/>
</dbReference>
<dbReference type="PANTHER" id="PTHR46890:SF48">
    <property type="entry name" value="RNA-DIRECTED DNA POLYMERASE"/>
    <property type="match status" value="1"/>
</dbReference>
<dbReference type="InterPro" id="IPR005135">
    <property type="entry name" value="Endo/exonuclease/phosphatase"/>
</dbReference>